<proteinExistence type="predicted"/>
<accession>A0ABM7F5E3</accession>
<organism evidence="2 3">
    <name type="scientific">Streptomyces graminofaciens</name>
    <dbReference type="NCBI Taxonomy" id="68212"/>
    <lineage>
        <taxon>Bacteria</taxon>
        <taxon>Bacillati</taxon>
        <taxon>Actinomycetota</taxon>
        <taxon>Actinomycetes</taxon>
        <taxon>Kitasatosporales</taxon>
        <taxon>Streptomycetaceae</taxon>
        <taxon>Streptomyces</taxon>
    </lineage>
</organism>
<dbReference type="EMBL" id="AP018448">
    <property type="protein sequence ID" value="BBC30885.1"/>
    <property type="molecule type" value="Genomic_DNA"/>
</dbReference>
<dbReference type="Pfam" id="PF01557">
    <property type="entry name" value="FAA_hydrolase"/>
    <property type="match status" value="1"/>
</dbReference>
<evidence type="ECO:0000259" key="1">
    <source>
        <dbReference type="Pfam" id="PF01557"/>
    </source>
</evidence>
<dbReference type="PANTHER" id="PTHR43211">
    <property type="entry name" value="FUMARYLACETOACETATE HYDROLASE"/>
    <property type="match status" value="1"/>
</dbReference>
<evidence type="ECO:0000313" key="2">
    <source>
        <dbReference type="EMBL" id="BBC30885.1"/>
    </source>
</evidence>
<protein>
    <recommendedName>
        <fullName evidence="1">Fumarylacetoacetase-like C-terminal domain-containing protein</fullName>
    </recommendedName>
</protein>
<name>A0ABM7F5E3_9ACTN</name>
<keyword evidence="3" id="KW-1185">Reference proteome</keyword>
<dbReference type="InterPro" id="IPR011234">
    <property type="entry name" value="Fumarylacetoacetase-like_C"/>
</dbReference>
<sequence length="121" mass="13296">MDGADGVAEACYEAPVFYFINPYAVIGPYDDVPVPPGSHVLDFELKVAAVIGRGGRDLTPEQAREHIIGHTILNDWSARDLRNREKQVRLGSCRGKDNNTVVVGVDSVALPGARRRTRERP</sequence>
<dbReference type="SUPFAM" id="SSF56529">
    <property type="entry name" value="FAH"/>
    <property type="match status" value="1"/>
</dbReference>
<dbReference type="Gene3D" id="3.90.850.10">
    <property type="entry name" value="Fumarylacetoacetase-like, C-terminal domain"/>
    <property type="match status" value="1"/>
</dbReference>
<reference evidence="2 3" key="1">
    <citation type="journal article" date="2010" name="ChemBioChem">
        <title>Cloning and characterization of the biosynthetic gene cluster of 16-membered macrolide antibiotic FD-891: involvement of a dual functional cytochrome P450 monooxygenase catalyzing epoxidation and hydroxylation.</title>
        <authorList>
            <person name="Kudo F."/>
            <person name="Motegi A."/>
            <person name="Mizoue K."/>
            <person name="Eguchi T."/>
        </authorList>
    </citation>
    <scope>NUCLEOTIDE SEQUENCE [LARGE SCALE GENOMIC DNA]</scope>
    <source>
        <strain evidence="2 3">A-8890</strain>
    </source>
</reference>
<gene>
    <name evidence="2" type="ORF">SGFS_021790</name>
</gene>
<feature type="domain" description="Fumarylacetoacetase-like C-terminal" evidence="1">
    <location>
        <begin position="13"/>
        <end position="101"/>
    </location>
</feature>
<evidence type="ECO:0000313" key="3">
    <source>
        <dbReference type="Proteomes" id="UP001321542"/>
    </source>
</evidence>
<dbReference type="InterPro" id="IPR036663">
    <property type="entry name" value="Fumarylacetoacetase_C_sf"/>
</dbReference>
<reference evidence="2 3" key="2">
    <citation type="journal article" date="2023" name="ChemBioChem">
        <title>Acyltransferase Domain Exchange between Two Independent Type I Polyketide Synthases in the Same Producer Strain of Macrolide Antibiotics.</title>
        <authorList>
            <person name="Kudo F."/>
            <person name="Kishikawa K."/>
            <person name="Tsuboi K."/>
            <person name="Kido T."/>
            <person name="Usui T."/>
            <person name="Hashimoto J."/>
            <person name="Shin-Ya K."/>
            <person name="Miyanaga A."/>
            <person name="Eguchi T."/>
        </authorList>
    </citation>
    <scope>NUCLEOTIDE SEQUENCE [LARGE SCALE GENOMIC DNA]</scope>
    <source>
        <strain evidence="2 3">A-8890</strain>
    </source>
</reference>
<dbReference type="Proteomes" id="UP001321542">
    <property type="component" value="Chromosome"/>
</dbReference>
<dbReference type="PANTHER" id="PTHR43211:SF1">
    <property type="entry name" value="BLL6422 PROTEIN"/>
    <property type="match status" value="1"/>
</dbReference>